<dbReference type="STRING" id="1120964.GCA_001313265_00343"/>
<evidence type="ECO:0000313" key="4">
    <source>
        <dbReference type="Proteomes" id="UP000236736"/>
    </source>
</evidence>
<gene>
    <name evidence="3" type="ORF">SAMN03080598_00226</name>
</gene>
<accession>A0A1H5S0Q1</accession>
<feature type="domain" description="Protein SirB1 N-terminal" evidence="2">
    <location>
        <begin position="104"/>
        <end position="253"/>
    </location>
</feature>
<sequence>MSELTTAQLDALVSLLDDPDLEVKNHVRDKITSLGAEIIPFLEQKWETSFNPEVQKEIEELVHELQFSLVKSRFAEWRDSEDRDLLTGLWILNTYQYPDLDFEKLNAEMHQIYFEVWTSFKNDLQPYDQVRIINNVLFNTLRFSANTKNFHSPANSMLSSVLDSKKGNPISLCAIYLLVAKKLGLPIYGVNLPNLFVLTYKSADITFYINAFNKGLTFNRQDIFNYLDHLKIEPKAYFFEPCTHLDMILRSLRNLGNSFEKLGEANKVEEVKEMIAILEIEHDPKRHTGG</sequence>
<dbReference type="EMBL" id="FNVR01000001">
    <property type="protein sequence ID" value="SEF44176.1"/>
    <property type="molecule type" value="Genomic_DNA"/>
</dbReference>
<evidence type="ECO:0000256" key="1">
    <source>
        <dbReference type="ARBA" id="ARBA00007100"/>
    </source>
</evidence>
<proteinExistence type="inferred from homology"/>
<name>A0A1H5S0Q1_9BACT</name>
<dbReference type="Pfam" id="PF13369">
    <property type="entry name" value="Transglut_core2"/>
    <property type="match status" value="1"/>
</dbReference>
<protein>
    <submittedName>
        <fullName evidence="3">Transglutaminase-like superfamily protein</fullName>
    </submittedName>
</protein>
<dbReference type="AlphaFoldDB" id="A0A1H5S0Q1"/>
<reference evidence="4" key="1">
    <citation type="submission" date="2016-10" db="EMBL/GenBank/DDBJ databases">
        <authorList>
            <person name="Varghese N."/>
            <person name="Submissions S."/>
        </authorList>
    </citation>
    <scope>NUCLEOTIDE SEQUENCE [LARGE SCALE GENOMIC DNA]</scope>
    <source>
        <strain evidence="4">DSM 17298</strain>
    </source>
</reference>
<dbReference type="InterPro" id="IPR032698">
    <property type="entry name" value="SirB1_N"/>
</dbReference>
<evidence type="ECO:0000313" key="3">
    <source>
        <dbReference type="EMBL" id="SEF44176.1"/>
    </source>
</evidence>
<dbReference type="Proteomes" id="UP000236736">
    <property type="component" value="Unassembled WGS sequence"/>
</dbReference>
<dbReference type="PANTHER" id="PTHR31350:SF21">
    <property type="entry name" value="F-BOX ONLY PROTEIN 21"/>
    <property type="match status" value="1"/>
</dbReference>
<dbReference type="RefSeq" id="WP_103922955.1">
    <property type="nucleotide sequence ID" value="NZ_FNVR01000001.1"/>
</dbReference>
<dbReference type="OrthoDB" id="188084at2"/>
<comment type="similarity">
    <text evidence="1">Belongs to the UPF0162 family.</text>
</comment>
<organism evidence="3 4">
    <name type="scientific">Algoriphagus boritolerans DSM 17298 = JCM 18970</name>
    <dbReference type="NCBI Taxonomy" id="1120964"/>
    <lineage>
        <taxon>Bacteria</taxon>
        <taxon>Pseudomonadati</taxon>
        <taxon>Bacteroidota</taxon>
        <taxon>Cytophagia</taxon>
        <taxon>Cytophagales</taxon>
        <taxon>Cyclobacteriaceae</taxon>
        <taxon>Algoriphagus</taxon>
    </lineage>
</organism>
<dbReference type="PANTHER" id="PTHR31350">
    <property type="entry name" value="SI:DKEY-261L7.2"/>
    <property type="match status" value="1"/>
</dbReference>
<keyword evidence="4" id="KW-1185">Reference proteome</keyword>
<evidence type="ECO:0000259" key="2">
    <source>
        <dbReference type="Pfam" id="PF13369"/>
    </source>
</evidence>